<name>A0A7X1B2G2_9BACT</name>
<evidence type="ECO:0000313" key="2">
    <source>
        <dbReference type="EMBL" id="MBC2604292.1"/>
    </source>
</evidence>
<dbReference type="Pfam" id="PF01797">
    <property type="entry name" value="Y1_Tnp"/>
    <property type="match status" value="1"/>
</dbReference>
<dbReference type="SUPFAM" id="SSF143422">
    <property type="entry name" value="Transposase IS200-like"/>
    <property type="match status" value="1"/>
</dbReference>
<dbReference type="Gene3D" id="3.30.70.1290">
    <property type="entry name" value="Transposase IS200-like"/>
    <property type="match status" value="1"/>
</dbReference>
<dbReference type="SMART" id="SM01321">
    <property type="entry name" value="Y1_Tnp"/>
    <property type="match status" value="1"/>
</dbReference>
<dbReference type="GO" id="GO:0006313">
    <property type="term" value="P:DNA transposition"/>
    <property type="evidence" value="ECO:0007669"/>
    <property type="project" value="InterPro"/>
</dbReference>
<keyword evidence="3" id="KW-1185">Reference proteome</keyword>
<dbReference type="RefSeq" id="WP_185694906.1">
    <property type="nucleotide sequence ID" value="NZ_JACHVA010000141.1"/>
</dbReference>
<comment type="caution">
    <text evidence="2">The sequence shown here is derived from an EMBL/GenBank/DDBJ whole genome shotgun (WGS) entry which is preliminary data.</text>
</comment>
<gene>
    <name evidence="2" type="ORF">H5P30_21130</name>
</gene>
<dbReference type="PANTHER" id="PTHR34322">
    <property type="entry name" value="TRANSPOSASE, Y1_TNP DOMAIN-CONTAINING"/>
    <property type="match status" value="1"/>
</dbReference>
<dbReference type="AlphaFoldDB" id="A0A7X1B2G2"/>
<sequence>MKPIRLKSEKQTSYYHLMSRTVNGEALFGSREREILRKMIWQVAEFSGIRVITYAVMKNHFHLLVEAPPKSTEISDKELVRRFRVLYPEPTPWQPMRAEVLEWHLQNQTPESEALRLSLTHRMHDISLLMKTLKQRFTRWFNQSRDRFGPLWSERFKSVLVEGNHWALRTVAAYIDLNAVRSGLVEDPKDYRFCGYAEALGGSKLARRGLALVDPDLAGYRQTLYGAGAGPKDGKISFNREEALRVLNETRGELPLATILRCRIRYFSDGVVLGSKEFVEAQIRARGKERKHPAVPKAMRGAQWRGLSVAQGLHKNLFQ</sequence>
<dbReference type="InterPro" id="IPR036515">
    <property type="entry name" value="Transposase_17_sf"/>
</dbReference>
<evidence type="ECO:0000259" key="1">
    <source>
        <dbReference type="SMART" id="SM01321"/>
    </source>
</evidence>
<accession>A0A7X1B2G2</accession>
<dbReference type="PANTHER" id="PTHR34322:SF2">
    <property type="entry name" value="TRANSPOSASE IS200-LIKE DOMAIN-CONTAINING PROTEIN"/>
    <property type="match status" value="1"/>
</dbReference>
<dbReference type="GO" id="GO:0004803">
    <property type="term" value="F:transposase activity"/>
    <property type="evidence" value="ECO:0007669"/>
    <property type="project" value="InterPro"/>
</dbReference>
<protein>
    <submittedName>
        <fullName evidence="2">Transposase</fullName>
    </submittedName>
</protein>
<evidence type="ECO:0000313" key="3">
    <source>
        <dbReference type="Proteomes" id="UP000525652"/>
    </source>
</evidence>
<feature type="domain" description="Transposase IS200-like" evidence="1">
    <location>
        <begin position="10"/>
        <end position="178"/>
    </location>
</feature>
<proteinExistence type="predicted"/>
<organism evidence="2 3">
    <name type="scientific">Puniceicoccus vermicola</name>
    <dbReference type="NCBI Taxonomy" id="388746"/>
    <lineage>
        <taxon>Bacteria</taxon>
        <taxon>Pseudomonadati</taxon>
        <taxon>Verrucomicrobiota</taxon>
        <taxon>Opitutia</taxon>
        <taxon>Puniceicoccales</taxon>
        <taxon>Puniceicoccaceae</taxon>
        <taxon>Puniceicoccus</taxon>
    </lineage>
</organism>
<reference evidence="2 3" key="1">
    <citation type="submission" date="2020-07" db="EMBL/GenBank/DDBJ databases">
        <authorList>
            <person name="Feng X."/>
        </authorList>
    </citation>
    <scope>NUCLEOTIDE SEQUENCE [LARGE SCALE GENOMIC DNA]</scope>
    <source>
        <strain evidence="2 3">JCM14086</strain>
    </source>
</reference>
<dbReference type="Proteomes" id="UP000525652">
    <property type="component" value="Unassembled WGS sequence"/>
</dbReference>
<dbReference type="EMBL" id="JACHVA010000141">
    <property type="protein sequence ID" value="MBC2604292.1"/>
    <property type="molecule type" value="Genomic_DNA"/>
</dbReference>
<dbReference type="InterPro" id="IPR002686">
    <property type="entry name" value="Transposase_17"/>
</dbReference>
<dbReference type="GO" id="GO:0003677">
    <property type="term" value="F:DNA binding"/>
    <property type="evidence" value="ECO:0007669"/>
    <property type="project" value="InterPro"/>
</dbReference>